<reference evidence="2" key="1">
    <citation type="submission" date="2022-12" db="EMBL/GenBank/DDBJ databases">
        <authorList>
            <person name="Ruckert C."/>
            <person name="Busche T."/>
            <person name="Kalinowski J."/>
            <person name="Wittmann C."/>
        </authorList>
    </citation>
    <scope>NUCLEOTIDE SEQUENCE</scope>
    <source>
        <strain evidence="2">DSM 40467</strain>
    </source>
</reference>
<evidence type="ECO:0000259" key="1">
    <source>
        <dbReference type="Pfam" id="PF24623"/>
    </source>
</evidence>
<dbReference type="Pfam" id="PF24623">
    <property type="entry name" value="Phage_zn_bind_8"/>
    <property type="match status" value="1"/>
</dbReference>
<organism evidence="2 3">
    <name type="scientific">Streptomyces cinnabarinus</name>
    <dbReference type="NCBI Taxonomy" id="67287"/>
    <lineage>
        <taxon>Bacteria</taxon>
        <taxon>Bacillati</taxon>
        <taxon>Actinomycetota</taxon>
        <taxon>Actinomycetes</taxon>
        <taxon>Kitasatosporales</taxon>
        <taxon>Streptomycetaceae</taxon>
        <taxon>Streptomyces</taxon>
    </lineage>
</organism>
<keyword evidence="3" id="KW-1185">Reference proteome</keyword>
<name>A0ABY7K6P5_9ACTN</name>
<dbReference type="EMBL" id="CP114413">
    <property type="protein sequence ID" value="WAZ20188.1"/>
    <property type="molecule type" value="Genomic_DNA"/>
</dbReference>
<feature type="domain" description="DNA-binding phage zinc finger" evidence="1">
    <location>
        <begin position="57"/>
        <end position="110"/>
    </location>
</feature>
<evidence type="ECO:0000313" key="3">
    <source>
        <dbReference type="Proteomes" id="UP001164439"/>
    </source>
</evidence>
<gene>
    <name evidence="2" type="ORF">STRCI_001287</name>
</gene>
<dbReference type="InterPro" id="IPR056911">
    <property type="entry name" value="Phage_Znf_bind_put"/>
</dbReference>
<protein>
    <recommendedName>
        <fullName evidence="1">DNA-binding phage zinc finger domain-containing protein</fullName>
    </recommendedName>
</protein>
<accession>A0ABY7K6P5</accession>
<proteinExistence type="predicted"/>
<dbReference type="RefSeq" id="WP_269657876.1">
    <property type="nucleotide sequence ID" value="NZ_CP114413.1"/>
</dbReference>
<evidence type="ECO:0000313" key="2">
    <source>
        <dbReference type="EMBL" id="WAZ20188.1"/>
    </source>
</evidence>
<dbReference type="Proteomes" id="UP001164439">
    <property type="component" value="Chromosome"/>
</dbReference>
<sequence length="170" mass="19078">MWDELAAALQALLQGLTDGLDSIAAITDAMRAHDERVERNRAADEVRMDRWREAQERKMAEEEVTRKVECPYCGASPGTSCRTAPPARAVRTGSHRDRCRLARGLNEGAAEPPDRAKQDDHALSVLNNAPDEELRRWAARELDVSALQAGQISQAEFQRRWPDDQGRDEC</sequence>